<dbReference type="GO" id="GO:0005975">
    <property type="term" value="P:carbohydrate metabolic process"/>
    <property type="evidence" value="ECO:0007669"/>
    <property type="project" value="InterPro"/>
</dbReference>
<comment type="similarity">
    <text evidence="1 2">Belongs to the glycosyl hydrolase 35 family.</text>
</comment>
<dbReference type="Proteomes" id="UP000238348">
    <property type="component" value="Chromosome"/>
</dbReference>
<feature type="domain" description="Glycoside hydrolase 35 catalytic" evidence="3">
    <location>
        <begin position="17"/>
        <end position="128"/>
    </location>
</feature>
<dbReference type="EMBL" id="CP012673">
    <property type="protein sequence ID" value="AUX47420.1"/>
    <property type="molecule type" value="Genomic_DNA"/>
</dbReference>
<evidence type="ECO:0000259" key="3">
    <source>
        <dbReference type="Pfam" id="PF01301"/>
    </source>
</evidence>
<protein>
    <recommendedName>
        <fullName evidence="3">Glycoside hydrolase 35 catalytic domain-containing protein</fullName>
    </recommendedName>
</protein>
<accession>A0A2L0F783</accession>
<dbReference type="Pfam" id="PF01301">
    <property type="entry name" value="Glyco_hydro_35"/>
    <property type="match status" value="1"/>
</dbReference>
<dbReference type="Gene3D" id="3.20.20.80">
    <property type="entry name" value="Glycosidases"/>
    <property type="match status" value="1"/>
</dbReference>
<dbReference type="GO" id="GO:0004553">
    <property type="term" value="F:hydrolase activity, hydrolyzing O-glycosyl compounds"/>
    <property type="evidence" value="ECO:0007669"/>
    <property type="project" value="InterPro"/>
</dbReference>
<reference evidence="4 5" key="1">
    <citation type="submission" date="2015-09" db="EMBL/GenBank/DDBJ databases">
        <title>Sorangium comparison.</title>
        <authorList>
            <person name="Zaburannyi N."/>
            <person name="Bunk B."/>
            <person name="Overmann J."/>
            <person name="Mueller R."/>
        </authorList>
    </citation>
    <scope>NUCLEOTIDE SEQUENCE [LARGE SCALE GENOMIC DNA]</scope>
    <source>
        <strain evidence="4 5">So ce26</strain>
    </source>
</reference>
<sequence length="708" mass="77519">MERSSRGVRLVPGGLDIGGKLVPLYAGSLHYWRLDPPDWRACLEATRALGLHLIDIYVPWAVHETGPGQFDFGETDARRDVGAFLRLAHALGFYVIVRPGPHINAELTCFGIPERIIWDPSCQARSSRNNPVVLPMLPYGFPVPSYASNAFHDEAARYFHALGPVLKPHLYPDGPIVLLQVDNEGALYFRDGAYDQDYHPDAIALYRDFLREKYRTIEALQRAYARKAEPSPDDGAAAGEDPAAALLRVVSRERAASAEDDLRFATIEPPGAFDAETPAELARHLDWSEFHEHLLEIAMGRFAKALSDAGIDGLPTMHNFPMGQEATPLNAARISRVVDLVGLDYYSIASPSSREIIARRTTELAVRCDALGLPPFACEMGAGFPPFFPPLEERDSAFVMMAALAYGLRGYNIYMAVERDRWIGAPIDPRGRPRPFAAFWRKLSAALQATEFHTLRRAVPVRIVTPRTERRLARVMHAFGPVAGAAFAIMNLGARDRCFEDDLGLGYPLAVDPDTFVRAFEEALDARGVPYAHVGGEDRDVSLEGSRWIICATSGGLSPSLFERLEAAAARGTLITIGPREPAFDGAFRPLAAPYDLSRLRAPDQQLPALLQDDPAAADAAVSRAIDALGLPAFACDPDGVFATLHEDTSGAPRVLFLLNPGDGDVVARVTVSAARATDVLDDTRFEARRGALEVRLTPRTVRMLALE</sequence>
<dbReference type="PANTHER" id="PTHR23421">
    <property type="entry name" value="BETA-GALACTOSIDASE RELATED"/>
    <property type="match status" value="1"/>
</dbReference>
<dbReference type="SUPFAM" id="SSF51445">
    <property type="entry name" value="(Trans)glycosidases"/>
    <property type="match status" value="1"/>
</dbReference>
<dbReference type="RefSeq" id="WP_234023005.1">
    <property type="nucleotide sequence ID" value="NZ_CP012673.1"/>
</dbReference>
<dbReference type="InterPro" id="IPR001944">
    <property type="entry name" value="Glycoside_Hdrlase_35"/>
</dbReference>
<evidence type="ECO:0000313" key="4">
    <source>
        <dbReference type="EMBL" id="AUX47420.1"/>
    </source>
</evidence>
<evidence type="ECO:0000256" key="2">
    <source>
        <dbReference type="RuleBase" id="RU003679"/>
    </source>
</evidence>
<name>A0A2L0F783_SORCE</name>
<organism evidence="4 5">
    <name type="scientific">Sorangium cellulosum</name>
    <name type="common">Polyangium cellulosum</name>
    <dbReference type="NCBI Taxonomy" id="56"/>
    <lineage>
        <taxon>Bacteria</taxon>
        <taxon>Pseudomonadati</taxon>
        <taxon>Myxococcota</taxon>
        <taxon>Polyangia</taxon>
        <taxon>Polyangiales</taxon>
        <taxon>Polyangiaceae</taxon>
        <taxon>Sorangium</taxon>
    </lineage>
</organism>
<evidence type="ECO:0000313" key="5">
    <source>
        <dbReference type="Proteomes" id="UP000238348"/>
    </source>
</evidence>
<evidence type="ECO:0000256" key="1">
    <source>
        <dbReference type="ARBA" id="ARBA00009809"/>
    </source>
</evidence>
<dbReference type="InterPro" id="IPR031330">
    <property type="entry name" value="Gly_Hdrlase_35_cat"/>
</dbReference>
<proteinExistence type="inferred from homology"/>
<dbReference type="InterPro" id="IPR017853">
    <property type="entry name" value="GH"/>
</dbReference>
<dbReference type="AlphaFoldDB" id="A0A2L0F783"/>
<gene>
    <name evidence="4" type="ORF">SOCE26_089410</name>
</gene>